<dbReference type="EMBL" id="LDEV01002750">
    <property type="protein sequence ID" value="KLJ07782.1"/>
    <property type="molecule type" value="Genomic_DNA"/>
</dbReference>
<evidence type="ECO:0000259" key="4">
    <source>
        <dbReference type="Pfam" id="PF17799"/>
    </source>
</evidence>
<evidence type="ECO:0000256" key="1">
    <source>
        <dbReference type="ARBA" id="ARBA00006110"/>
    </source>
</evidence>
<gene>
    <name evidence="5" type="ORF">EMPG_16742</name>
</gene>
<organism evidence="5 6">
    <name type="scientific">Blastomyces silverae</name>
    <dbReference type="NCBI Taxonomy" id="2060906"/>
    <lineage>
        <taxon>Eukaryota</taxon>
        <taxon>Fungi</taxon>
        <taxon>Dikarya</taxon>
        <taxon>Ascomycota</taxon>
        <taxon>Pezizomycotina</taxon>
        <taxon>Eurotiomycetes</taxon>
        <taxon>Eurotiomycetidae</taxon>
        <taxon>Onygenales</taxon>
        <taxon>Ajellomycetaceae</taxon>
        <taxon>Blastomyces</taxon>
    </lineage>
</organism>
<feature type="region of interest" description="Disordered" evidence="2">
    <location>
        <begin position="280"/>
        <end position="313"/>
    </location>
</feature>
<dbReference type="InterPro" id="IPR040446">
    <property type="entry name" value="RRP7"/>
</dbReference>
<dbReference type="OrthoDB" id="5390at2759"/>
<dbReference type="STRING" id="2060906.A0A0H1B9S8"/>
<evidence type="ECO:0000256" key="2">
    <source>
        <dbReference type="SAM" id="MobiDB-lite"/>
    </source>
</evidence>
<sequence>MAPKPVFPLSISGYSVLPIELPPVPSFPNSATHYIYLRPHEPRVPDPDSARSLFIVNVPVTTTETHLRHLFGAQLSSGRVERVEFHDTAVKKPPTTTITTTAVTNPKKRKRDTTEELQVELDTTELPRTWDRELHPSGAHAVVVFVDRLSMEAGLKAAKKAAKNRTKLVWGQGIENEDDRRFPALGIQRYKSHNKLRYPARAELLRTVNDYMSIFGRFEEARAREATRGAEVPDEDGFVTVTRGPKTDDVAREEEMKALAEKYKEKTKGLEDFYRFQTREKRKERQTELLRKFGEDKKKVEEMRRRRGKVRPE</sequence>
<dbReference type="Pfam" id="PF12923">
    <property type="entry name" value="RRP7"/>
    <property type="match status" value="1"/>
</dbReference>
<dbReference type="GO" id="GO:0034456">
    <property type="term" value="C:UTP-C complex"/>
    <property type="evidence" value="ECO:0007669"/>
    <property type="project" value="TreeGrafter"/>
</dbReference>
<dbReference type="CDD" id="cd12950">
    <property type="entry name" value="RRP7_Rrp7p"/>
    <property type="match status" value="1"/>
</dbReference>
<proteinExistence type="inferred from homology"/>
<evidence type="ECO:0000259" key="3">
    <source>
        <dbReference type="Pfam" id="PF12923"/>
    </source>
</evidence>
<name>A0A0H1B9S8_9EURO</name>
<keyword evidence="6" id="KW-1185">Reference proteome</keyword>
<dbReference type="GO" id="GO:0006364">
    <property type="term" value="P:rRNA processing"/>
    <property type="evidence" value="ECO:0007669"/>
    <property type="project" value="TreeGrafter"/>
</dbReference>
<feature type="domain" description="Rrp7 RRM-like N-terminal" evidence="4">
    <location>
        <begin position="10"/>
        <end position="193"/>
    </location>
</feature>
<dbReference type="InterPro" id="IPR040447">
    <property type="entry name" value="RRM_Rrp7"/>
</dbReference>
<comment type="caution">
    <text evidence="5">The sequence shown here is derived from an EMBL/GenBank/DDBJ whole genome shotgun (WGS) entry which is preliminary data.</text>
</comment>
<dbReference type="CDD" id="cd12293">
    <property type="entry name" value="dRRM_Rrp7p"/>
    <property type="match status" value="1"/>
</dbReference>
<dbReference type="PANTHER" id="PTHR13191">
    <property type="entry name" value="RIBOSOMAL RNA PROCESSING PROTEIN 7-RELATED"/>
    <property type="match status" value="1"/>
</dbReference>
<dbReference type="Pfam" id="PF17799">
    <property type="entry name" value="RRM_Rrp7"/>
    <property type="match status" value="1"/>
</dbReference>
<dbReference type="AlphaFoldDB" id="A0A0H1B9S8"/>
<accession>A0A0H1B9S8</accession>
<dbReference type="GO" id="GO:0032545">
    <property type="term" value="C:CURI complex"/>
    <property type="evidence" value="ECO:0007669"/>
    <property type="project" value="TreeGrafter"/>
</dbReference>
<reference evidence="6" key="1">
    <citation type="journal article" date="2015" name="PLoS Genet.">
        <title>The dynamic genome and transcriptome of the human fungal pathogen Blastomyces and close relative Emmonsia.</title>
        <authorList>
            <person name="Munoz J.F."/>
            <person name="Gauthier G.M."/>
            <person name="Desjardins C.A."/>
            <person name="Gallo J.E."/>
            <person name="Holder J."/>
            <person name="Sullivan T.D."/>
            <person name="Marty A.J."/>
            <person name="Carmen J.C."/>
            <person name="Chen Z."/>
            <person name="Ding L."/>
            <person name="Gujja S."/>
            <person name="Magrini V."/>
            <person name="Misas E."/>
            <person name="Mitreva M."/>
            <person name="Priest M."/>
            <person name="Saif S."/>
            <person name="Whiston E.A."/>
            <person name="Young S."/>
            <person name="Zeng Q."/>
            <person name="Goldman W.E."/>
            <person name="Mardis E.R."/>
            <person name="Taylor J.W."/>
            <person name="McEwen J.G."/>
            <person name="Clay O.K."/>
            <person name="Klein B.S."/>
            <person name="Cuomo C.A."/>
        </authorList>
    </citation>
    <scope>NUCLEOTIDE SEQUENCE [LARGE SCALE GENOMIC DNA]</scope>
    <source>
        <strain evidence="6">UAMH 139</strain>
    </source>
</reference>
<dbReference type="Proteomes" id="UP000053573">
    <property type="component" value="Unassembled WGS sequence"/>
</dbReference>
<comment type="similarity">
    <text evidence="1">Belongs to the RRP7 family.</text>
</comment>
<dbReference type="Gene3D" id="6.10.250.1770">
    <property type="match status" value="1"/>
</dbReference>
<dbReference type="PANTHER" id="PTHR13191:SF0">
    <property type="entry name" value="RIBOSOMAL RNA-PROCESSING PROTEIN 7 HOMOLOG A-RELATED"/>
    <property type="match status" value="1"/>
</dbReference>
<evidence type="ECO:0000313" key="6">
    <source>
        <dbReference type="Proteomes" id="UP000053573"/>
    </source>
</evidence>
<feature type="domain" description="Ribosomal RNA-processing protein 7 C-terminal" evidence="3">
    <location>
        <begin position="196"/>
        <end position="312"/>
    </location>
</feature>
<dbReference type="GO" id="GO:0000028">
    <property type="term" value="P:ribosomal small subunit assembly"/>
    <property type="evidence" value="ECO:0007669"/>
    <property type="project" value="TreeGrafter"/>
</dbReference>
<dbReference type="InterPro" id="IPR024326">
    <property type="entry name" value="RRP7_C"/>
</dbReference>
<evidence type="ECO:0000313" key="5">
    <source>
        <dbReference type="EMBL" id="KLJ07782.1"/>
    </source>
</evidence>
<protein>
    <submittedName>
        <fullName evidence="5">Meiotic recombination protein DMC1</fullName>
    </submittedName>
</protein>